<dbReference type="GO" id="GO:0006511">
    <property type="term" value="P:ubiquitin-dependent protein catabolic process"/>
    <property type="evidence" value="ECO:0007669"/>
    <property type="project" value="UniProtKB-UniRule"/>
</dbReference>
<dbReference type="PANTHER" id="PTHR10589">
    <property type="entry name" value="UBIQUITIN CARBOXYL-TERMINAL HYDROLASE"/>
    <property type="match status" value="1"/>
</dbReference>
<feature type="site" description="Transition state stabilizer" evidence="10">
    <location>
        <position position="85"/>
    </location>
</feature>
<dbReference type="EMBL" id="MZNU01000176">
    <property type="protein sequence ID" value="OWP03380.1"/>
    <property type="molecule type" value="Genomic_DNA"/>
</dbReference>
<evidence type="ECO:0000256" key="5">
    <source>
        <dbReference type="ARBA" id="ARBA00022801"/>
    </source>
</evidence>
<dbReference type="InterPro" id="IPR038765">
    <property type="entry name" value="Papain-like_cys_pep_sf"/>
</dbReference>
<feature type="active site" description="Proton donor" evidence="8 10">
    <location>
        <position position="168"/>
    </location>
</feature>
<dbReference type="InterPro" id="IPR017390">
    <property type="entry name" value="Ubiquitinyl_hydrolase_UCH37"/>
</dbReference>
<dbReference type="PRINTS" id="PR00707">
    <property type="entry name" value="UBCTHYDRLASE"/>
</dbReference>
<evidence type="ECO:0000256" key="7">
    <source>
        <dbReference type="PIRNR" id="PIRNR038120"/>
    </source>
</evidence>
<protein>
    <recommendedName>
        <fullName evidence="7 11">Ubiquitin carboxyl-terminal hydrolase</fullName>
        <ecNumber evidence="7 11">3.4.19.12</ecNumber>
    </recommendedName>
</protein>
<feature type="site" description="Important for enzyme activity" evidence="9 10">
    <location>
        <position position="183"/>
    </location>
</feature>
<reference evidence="14 15" key="1">
    <citation type="submission" date="2017-04" db="EMBL/GenBank/DDBJ databases">
        <title>Draft genome sequence of Marssonina coronaria NL1: causal agent of apple blotch.</title>
        <authorList>
            <person name="Cheng Q."/>
        </authorList>
    </citation>
    <scope>NUCLEOTIDE SEQUENCE [LARGE SCALE GENOMIC DNA]</scope>
    <source>
        <strain evidence="14 15">NL1</strain>
    </source>
</reference>
<dbReference type="Pfam" id="PF01088">
    <property type="entry name" value="Peptidase_C12"/>
    <property type="match status" value="1"/>
</dbReference>
<dbReference type="InParanoid" id="A0A218Z6Z3"/>
<evidence type="ECO:0000256" key="1">
    <source>
        <dbReference type="ARBA" id="ARBA00000707"/>
    </source>
</evidence>
<dbReference type="PIRSF" id="PIRSF038120">
    <property type="entry name" value="Ubiquitinyl_hydrolase_UCH37"/>
    <property type="match status" value="1"/>
</dbReference>
<dbReference type="GO" id="GO:0005737">
    <property type="term" value="C:cytoplasm"/>
    <property type="evidence" value="ECO:0007669"/>
    <property type="project" value="TreeGrafter"/>
</dbReference>
<dbReference type="STRING" id="503106.A0A218Z6Z3"/>
<evidence type="ECO:0000256" key="3">
    <source>
        <dbReference type="ARBA" id="ARBA00022670"/>
    </source>
</evidence>
<dbReference type="PANTHER" id="PTHR10589:SF16">
    <property type="entry name" value="UBIQUITIN CARBOXYL-TERMINAL HYDROLASE ISOZYME L5"/>
    <property type="match status" value="1"/>
</dbReference>
<evidence type="ECO:0000313" key="14">
    <source>
        <dbReference type="EMBL" id="OWP03380.1"/>
    </source>
</evidence>
<organism evidence="14 15">
    <name type="scientific">Diplocarpon coronariae</name>
    <dbReference type="NCBI Taxonomy" id="2795749"/>
    <lineage>
        <taxon>Eukaryota</taxon>
        <taxon>Fungi</taxon>
        <taxon>Dikarya</taxon>
        <taxon>Ascomycota</taxon>
        <taxon>Pezizomycotina</taxon>
        <taxon>Leotiomycetes</taxon>
        <taxon>Helotiales</taxon>
        <taxon>Drepanopezizaceae</taxon>
        <taxon>Diplocarpon</taxon>
    </lineage>
</organism>
<evidence type="ECO:0000256" key="12">
    <source>
        <dbReference type="SAM" id="MobiDB-lite"/>
    </source>
</evidence>
<keyword evidence="15" id="KW-1185">Reference proteome</keyword>
<gene>
    <name evidence="14" type="ORF">B2J93_7398</name>
</gene>
<dbReference type="InterPro" id="IPR036959">
    <property type="entry name" value="Peptidase_C12_UCH_sf"/>
</dbReference>
<dbReference type="CDD" id="cd09617">
    <property type="entry name" value="Peptidase_C12_UCH37_BAP1"/>
    <property type="match status" value="1"/>
</dbReference>
<comment type="caution">
    <text evidence="14">The sequence shown here is derived from an EMBL/GenBank/DDBJ whole genome shotgun (WGS) entry which is preliminary data.</text>
</comment>
<sequence length="321" mass="35785">MSGGWNTIESDAGVFTFLLDNLGVKDVQFEEVITLDADYLGQLGPVYGVIFLFKYPTGAQANSDGTPKDGRYDYAAAESSFFAAQTIPNACGTQALLSVLLNQTAQIDVGVPLREFKEFTAGFPAEFRGECLSNSELIRRVHNSFAKSSPFVDETQRTATDDDDAVYHFIAYTAINGILYELDGLQPAPIAHGPSTFAEFPAKVIPVLQRRIERYPANEIRFNLLAMVRDLRLRAREIGDHEMLCREERKRSDWQFENALRRHNFVGFAGEVLKGVIEAKLKEGPEAYASWVEEAKERAEQGRSKARKRRGGLGGDEEMEG</sequence>
<evidence type="ECO:0000256" key="10">
    <source>
        <dbReference type="PROSITE-ProRule" id="PRU01393"/>
    </source>
</evidence>
<dbReference type="GO" id="GO:0016579">
    <property type="term" value="P:protein deubiquitination"/>
    <property type="evidence" value="ECO:0007669"/>
    <property type="project" value="InterPro"/>
</dbReference>
<keyword evidence="5 7" id="KW-0378">Hydrolase</keyword>
<dbReference type="FunFam" id="3.40.532.10:FF:000009">
    <property type="entry name" value="Ubiquitin carboxyl-terminal hydrolase"/>
    <property type="match status" value="1"/>
</dbReference>
<evidence type="ECO:0000256" key="9">
    <source>
        <dbReference type="PIRSR" id="PIRSR038120-2"/>
    </source>
</evidence>
<dbReference type="Proteomes" id="UP000242519">
    <property type="component" value="Unassembled WGS sequence"/>
</dbReference>
<evidence type="ECO:0000256" key="11">
    <source>
        <dbReference type="RuleBase" id="RU361215"/>
    </source>
</evidence>
<comment type="catalytic activity">
    <reaction evidence="1 7 10 11">
        <text>Thiol-dependent hydrolysis of ester, thioester, amide, peptide and isopeptide bonds formed by the C-terminal Gly of ubiquitin (a 76-residue protein attached to proteins as an intracellular targeting signal).</text>
        <dbReference type="EC" id="3.4.19.12"/>
    </reaction>
</comment>
<evidence type="ECO:0000256" key="8">
    <source>
        <dbReference type="PIRSR" id="PIRSR038120-1"/>
    </source>
</evidence>
<feature type="region of interest" description="Disordered" evidence="12">
    <location>
        <begin position="297"/>
        <end position="321"/>
    </location>
</feature>
<evidence type="ECO:0000259" key="13">
    <source>
        <dbReference type="PROSITE" id="PS52048"/>
    </source>
</evidence>
<dbReference type="Pfam" id="PF18031">
    <property type="entry name" value="UCH_C"/>
    <property type="match status" value="1"/>
</dbReference>
<feature type="active site" description="Nucleophile" evidence="8 10">
    <location>
        <position position="91"/>
    </location>
</feature>
<dbReference type="GO" id="GO:0004843">
    <property type="term" value="F:cysteine-type deubiquitinase activity"/>
    <property type="evidence" value="ECO:0007669"/>
    <property type="project" value="UniProtKB-UniRule"/>
</dbReference>
<feature type="domain" description="UCH catalytic" evidence="13">
    <location>
        <begin position="4"/>
        <end position="229"/>
    </location>
</feature>
<name>A0A218Z6Z3_9HELO</name>
<dbReference type="InterPro" id="IPR041507">
    <property type="entry name" value="UCH_C"/>
</dbReference>
<keyword evidence="3 7" id="KW-0645">Protease</keyword>
<dbReference type="OrthoDB" id="1924260at2759"/>
<dbReference type="EC" id="3.4.19.12" evidence="7 11"/>
<evidence type="ECO:0000256" key="4">
    <source>
        <dbReference type="ARBA" id="ARBA00022786"/>
    </source>
</evidence>
<evidence type="ECO:0000313" key="15">
    <source>
        <dbReference type="Proteomes" id="UP000242519"/>
    </source>
</evidence>
<dbReference type="PROSITE" id="PS52048">
    <property type="entry name" value="UCH_DOMAIN"/>
    <property type="match status" value="1"/>
</dbReference>
<evidence type="ECO:0000256" key="2">
    <source>
        <dbReference type="ARBA" id="ARBA00009326"/>
    </source>
</evidence>
<proteinExistence type="inferred from homology"/>
<dbReference type="SUPFAM" id="SSF54001">
    <property type="entry name" value="Cysteine proteinases"/>
    <property type="match status" value="1"/>
</dbReference>
<accession>A0A218Z6Z3</accession>
<keyword evidence="6 7" id="KW-0788">Thiol protease</keyword>
<comment type="similarity">
    <text evidence="2 7 10 11">Belongs to the peptidase C12 family.</text>
</comment>
<dbReference type="InterPro" id="IPR001578">
    <property type="entry name" value="Peptidase_C12_UCH"/>
</dbReference>
<dbReference type="Gene3D" id="3.40.532.10">
    <property type="entry name" value="Peptidase C12, ubiquitin carboxyl-terminal hydrolase"/>
    <property type="match status" value="1"/>
</dbReference>
<dbReference type="AlphaFoldDB" id="A0A218Z6Z3"/>
<keyword evidence="4 7" id="KW-0833">Ubl conjugation pathway</keyword>
<evidence type="ECO:0000256" key="6">
    <source>
        <dbReference type="ARBA" id="ARBA00022807"/>
    </source>
</evidence>